<evidence type="ECO:0000313" key="2">
    <source>
        <dbReference type="EMBL" id="GBP57178.1"/>
    </source>
</evidence>
<name>A0A4C1X084_EUMVA</name>
<accession>A0A4C1X084</accession>
<reference evidence="2 3" key="1">
    <citation type="journal article" date="2019" name="Commun. Biol.">
        <title>The bagworm genome reveals a unique fibroin gene that provides high tensile strength.</title>
        <authorList>
            <person name="Kono N."/>
            <person name="Nakamura H."/>
            <person name="Ohtoshi R."/>
            <person name="Tomita M."/>
            <person name="Numata K."/>
            <person name="Arakawa K."/>
        </authorList>
    </citation>
    <scope>NUCLEOTIDE SEQUENCE [LARGE SCALE GENOMIC DNA]</scope>
</reference>
<protein>
    <submittedName>
        <fullName evidence="2">Uncharacterized protein</fullName>
    </submittedName>
</protein>
<evidence type="ECO:0000256" key="1">
    <source>
        <dbReference type="SAM" id="MobiDB-lite"/>
    </source>
</evidence>
<keyword evidence="3" id="KW-1185">Reference proteome</keyword>
<sequence length="142" mass="14860">MGPHETDPCQEATTTWIRRGRIPEEKTPGHEATKTISYNGNSSSPRAVVPGPPVACGHDTSGQSGGFCLRPTYGGTTFSPLRGKDVKIVKHTSVSVRRPEGFNGFIEYGACPLCGLTRGPPGPGGRNEAATWAGSVVALLLA</sequence>
<dbReference type="Proteomes" id="UP000299102">
    <property type="component" value="Unassembled WGS sequence"/>
</dbReference>
<proteinExistence type="predicted"/>
<feature type="compositionally biased region" description="Polar residues" evidence="1">
    <location>
        <begin position="34"/>
        <end position="45"/>
    </location>
</feature>
<comment type="caution">
    <text evidence="2">The sequence shown here is derived from an EMBL/GenBank/DDBJ whole genome shotgun (WGS) entry which is preliminary data.</text>
</comment>
<feature type="compositionally biased region" description="Basic and acidic residues" evidence="1">
    <location>
        <begin position="22"/>
        <end position="33"/>
    </location>
</feature>
<evidence type="ECO:0000313" key="3">
    <source>
        <dbReference type="Proteomes" id="UP000299102"/>
    </source>
</evidence>
<organism evidence="2 3">
    <name type="scientific">Eumeta variegata</name>
    <name type="common">Bagworm moth</name>
    <name type="synonym">Eumeta japonica</name>
    <dbReference type="NCBI Taxonomy" id="151549"/>
    <lineage>
        <taxon>Eukaryota</taxon>
        <taxon>Metazoa</taxon>
        <taxon>Ecdysozoa</taxon>
        <taxon>Arthropoda</taxon>
        <taxon>Hexapoda</taxon>
        <taxon>Insecta</taxon>
        <taxon>Pterygota</taxon>
        <taxon>Neoptera</taxon>
        <taxon>Endopterygota</taxon>
        <taxon>Lepidoptera</taxon>
        <taxon>Glossata</taxon>
        <taxon>Ditrysia</taxon>
        <taxon>Tineoidea</taxon>
        <taxon>Psychidae</taxon>
        <taxon>Oiketicinae</taxon>
        <taxon>Eumeta</taxon>
    </lineage>
</organism>
<dbReference type="AlphaFoldDB" id="A0A4C1X084"/>
<feature type="region of interest" description="Disordered" evidence="1">
    <location>
        <begin position="22"/>
        <end position="56"/>
    </location>
</feature>
<gene>
    <name evidence="2" type="ORF">EVAR_37857_1</name>
</gene>
<dbReference type="EMBL" id="BGZK01000710">
    <property type="protein sequence ID" value="GBP57178.1"/>
    <property type="molecule type" value="Genomic_DNA"/>
</dbReference>